<dbReference type="Gene3D" id="1.10.357.40">
    <property type="entry name" value="YbiA-like"/>
    <property type="match status" value="1"/>
</dbReference>
<dbReference type="CDD" id="cd15457">
    <property type="entry name" value="NADAR"/>
    <property type="match status" value="1"/>
</dbReference>
<comment type="catalytic activity">
    <reaction evidence="1">
        <text>5-amino-6-(5-phospho-D-ribosylamino)uracil + H2O = 5,6-diaminouracil + D-ribose 5-phosphate</text>
        <dbReference type="Rhea" id="RHEA:55020"/>
        <dbReference type="ChEBI" id="CHEBI:15377"/>
        <dbReference type="ChEBI" id="CHEBI:46252"/>
        <dbReference type="ChEBI" id="CHEBI:58453"/>
        <dbReference type="ChEBI" id="CHEBI:78346"/>
    </reaction>
</comment>
<evidence type="ECO:0000256" key="2">
    <source>
        <dbReference type="ARBA" id="ARBA00000751"/>
    </source>
</evidence>
<evidence type="ECO:0000313" key="4">
    <source>
        <dbReference type="EMBL" id="VFJ68581.1"/>
    </source>
</evidence>
<evidence type="ECO:0000256" key="1">
    <source>
        <dbReference type="ARBA" id="ARBA00000022"/>
    </source>
</evidence>
<dbReference type="NCBIfam" id="TIGR02464">
    <property type="entry name" value="ribofla_fusion"/>
    <property type="match status" value="1"/>
</dbReference>
<dbReference type="Pfam" id="PF08719">
    <property type="entry name" value="NADAR"/>
    <property type="match status" value="1"/>
</dbReference>
<dbReference type="SUPFAM" id="SSF143990">
    <property type="entry name" value="YbiA-like"/>
    <property type="match status" value="1"/>
</dbReference>
<comment type="catalytic activity">
    <reaction evidence="2">
        <text>2,5-diamino-6-hydroxy-4-(5-phosphoribosylamino)-pyrimidine + H2O = 2,5,6-triamino-4-hydroxypyrimidine + D-ribose 5-phosphate</text>
        <dbReference type="Rhea" id="RHEA:23436"/>
        <dbReference type="ChEBI" id="CHEBI:15377"/>
        <dbReference type="ChEBI" id="CHEBI:58614"/>
        <dbReference type="ChEBI" id="CHEBI:78346"/>
        <dbReference type="ChEBI" id="CHEBI:137796"/>
    </reaction>
</comment>
<sequence>MKGSLNPNLCSFSNFNALVMASEICFYRASEKPYGPFSNLFKREILFEGEPFPTAEHAYQAGKPRREAVRDWLMAAPSPALLAMAAHGLYVWDVRSDWSKIKFARMHKVLLAKFTQHADLEKLLVSTGDKTLVETPRANTPVNRLWGRVDGKGKNMLGLLLMEVREELLQTKYPSGKPKDSVCKSIHMVDHGGLHKLGVAMPLEPDTEIMK</sequence>
<dbReference type="AlphaFoldDB" id="A0A450TLH7"/>
<organism evidence="4">
    <name type="scientific">Candidatus Kentrum sp. FW</name>
    <dbReference type="NCBI Taxonomy" id="2126338"/>
    <lineage>
        <taxon>Bacteria</taxon>
        <taxon>Pseudomonadati</taxon>
        <taxon>Pseudomonadota</taxon>
        <taxon>Gammaproteobacteria</taxon>
        <taxon>Candidatus Kentrum</taxon>
    </lineage>
</organism>
<accession>A0A450TLH7</accession>
<evidence type="ECO:0000259" key="3">
    <source>
        <dbReference type="Pfam" id="PF08719"/>
    </source>
</evidence>
<dbReference type="EMBL" id="CAADFE010000015">
    <property type="protein sequence ID" value="VFJ68581.1"/>
    <property type="molecule type" value="Genomic_DNA"/>
</dbReference>
<feature type="domain" description="NADAR" evidence="3">
    <location>
        <begin position="26"/>
        <end position="168"/>
    </location>
</feature>
<dbReference type="InterPro" id="IPR012816">
    <property type="entry name" value="NADAR"/>
</dbReference>
<protein>
    <recommendedName>
        <fullName evidence="3">NADAR domain-containing protein</fullName>
    </recommendedName>
</protein>
<reference evidence="4" key="1">
    <citation type="submission" date="2019-02" db="EMBL/GenBank/DDBJ databases">
        <authorList>
            <person name="Gruber-Vodicka R. H."/>
            <person name="Seah K. B. B."/>
        </authorList>
    </citation>
    <scope>NUCLEOTIDE SEQUENCE</scope>
    <source>
        <strain evidence="4">BECK_BZ131</strain>
    </source>
</reference>
<gene>
    <name evidence="4" type="ORF">BECKFW1821C_GA0114237_10158</name>
</gene>
<dbReference type="InterPro" id="IPR037238">
    <property type="entry name" value="YbiA-like_sf"/>
</dbReference>
<proteinExistence type="predicted"/>
<name>A0A450TLH7_9GAMM</name>